<evidence type="ECO:0000313" key="4">
    <source>
        <dbReference type="EMBL" id="MDF9406769.1"/>
    </source>
</evidence>
<dbReference type="Gene3D" id="1.10.1330.10">
    <property type="entry name" value="Dockerin domain"/>
    <property type="match status" value="1"/>
</dbReference>
<dbReference type="Pfam" id="PF00963">
    <property type="entry name" value="Cohesin"/>
    <property type="match status" value="1"/>
</dbReference>
<keyword evidence="5" id="KW-1185">Reference proteome</keyword>
<evidence type="ECO:0000256" key="1">
    <source>
        <dbReference type="ARBA" id="ARBA00022729"/>
    </source>
</evidence>
<evidence type="ECO:0000313" key="5">
    <source>
        <dbReference type="Proteomes" id="UP001154312"/>
    </source>
</evidence>
<dbReference type="InterPro" id="IPR008965">
    <property type="entry name" value="CBM2/CBM3_carb-bd_dom_sf"/>
</dbReference>
<dbReference type="InterPro" id="IPR036439">
    <property type="entry name" value="Dockerin_dom_sf"/>
</dbReference>
<dbReference type="Pfam" id="PF13205">
    <property type="entry name" value="Big_5"/>
    <property type="match status" value="1"/>
</dbReference>
<accession>A0A9X4H6C3</accession>
<dbReference type="InterPro" id="IPR032812">
    <property type="entry name" value="SbsA_Ig"/>
</dbReference>
<dbReference type="AlphaFoldDB" id="A0A9X4H6C3"/>
<dbReference type="InterPro" id="IPR002102">
    <property type="entry name" value="Cohesin_dom"/>
</dbReference>
<dbReference type="RefSeq" id="WP_277441914.1">
    <property type="nucleotide sequence ID" value="NZ_JAKOAV010000001.1"/>
</dbReference>
<dbReference type="SUPFAM" id="SSF117074">
    <property type="entry name" value="Hypothetical protein PA1324"/>
    <property type="match status" value="1"/>
</dbReference>
<dbReference type="InterPro" id="IPR018247">
    <property type="entry name" value="EF_Hand_1_Ca_BS"/>
</dbReference>
<dbReference type="InterPro" id="IPR013783">
    <property type="entry name" value="Ig-like_fold"/>
</dbReference>
<dbReference type="Pfam" id="PF00404">
    <property type="entry name" value="Dockerin_1"/>
    <property type="match status" value="1"/>
</dbReference>
<feature type="domain" description="Cohesin" evidence="2">
    <location>
        <begin position="54"/>
        <end position="149"/>
    </location>
</feature>
<evidence type="ECO:0000259" key="2">
    <source>
        <dbReference type="Pfam" id="PF00963"/>
    </source>
</evidence>
<dbReference type="Gene3D" id="2.60.40.10">
    <property type="entry name" value="Immunoglobulins"/>
    <property type="match status" value="1"/>
</dbReference>
<dbReference type="EMBL" id="JAKOAV010000001">
    <property type="protein sequence ID" value="MDF9406769.1"/>
    <property type="molecule type" value="Genomic_DNA"/>
</dbReference>
<gene>
    <name evidence="4" type="ORF">L7E55_00085</name>
</gene>
<proteinExistence type="predicted"/>
<dbReference type="GO" id="GO:0004553">
    <property type="term" value="F:hydrolase activity, hydrolyzing O-glycosyl compounds"/>
    <property type="evidence" value="ECO:0007669"/>
    <property type="project" value="InterPro"/>
</dbReference>
<name>A0A9X4H6C3_9FIRM</name>
<dbReference type="PROSITE" id="PS00018">
    <property type="entry name" value="EF_HAND_1"/>
    <property type="match status" value="1"/>
</dbReference>
<keyword evidence="1" id="KW-0732">Signal</keyword>
<dbReference type="CDD" id="cd08547">
    <property type="entry name" value="Type_II_cohesin"/>
    <property type="match status" value="1"/>
</dbReference>
<dbReference type="SUPFAM" id="SSF63446">
    <property type="entry name" value="Type I dockerin domain"/>
    <property type="match status" value="1"/>
</dbReference>
<organism evidence="4 5">
    <name type="scientific">Pelotomaculum isophthalicicum JI</name>
    <dbReference type="NCBI Taxonomy" id="947010"/>
    <lineage>
        <taxon>Bacteria</taxon>
        <taxon>Bacillati</taxon>
        <taxon>Bacillota</taxon>
        <taxon>Clostridia</taxon>
        <taxon>Eubacteriales</taxon>
        <taxon>Desulfotomaculaceae</taxon>
        <taxon>Pelotomaculum</taxon>
    </lineage>
</organism>
<dbReference type="Gene3D" id="2.60.40.680">
    <property type="match status" value="1"/>
</dbReference>
<evidence type="ECO:0000259" key="3">
    <source>
        <dbReference type="Pfam" id="PF13205"/>
    </source>
</evidence>
<dbReference type="GO" id="GO:0000272">
    <property type="term" value="P:polysaccharide catabolic process"/>
    <property type="evidence" value="ECO:0007669"/>
    <property type="project" value="InterPro"/>
</dbReference>
<sequence>MRKRKVNITVPMVIVLFICAFLYPHILAWASGSINNVTIEAYDNYTNGARLLDPSALKPGEIFWAKVMVSGGDLQGVDIFLKYDPTVLEAKDARVGVINGVTLFDPAGAGNINNNDGWVKCVAANSSGRDYAMAPILNVEFKIKDNASRAGKVWWDGAVGGSTVAIDSAKNPISLPQVYSLYVMAPRPSITVGSNYPAGAGAAVSGNIIAIFSPVVKNSNQVAVELAHDGIVDTVFGTVNGNILIVQYSGLAYNSSYSVTIPAGSVLSEVYNSANESISWDFTTTQAIAGNTICLEGLPSGSYGGVKVRVLDSQGTEVAAITSKADGSYDLAGISPGTYTLEFSADRHLEKKIDNVIFKEGGIAEIGAVTLLTGDANNDDMVGGLDFSTLLAAWNKHSGEAGYGDSCDFNGDGQIGGLDFSLMLANWNKKGASWQQ</sequence>
<feature type="domain" description="SbsA Ig-like" evidence="3">
    <location>
        <begin position="191"/>
        <end position="284"/>
    </location>
</feature>
<dbReference type="InterPro" id="IPR002105">
    <property type="entry name" value="Dockerin_1_rpt"/>
</dbReference>
<dbReference type="Proteomes" id="UP001154312">
    <property type="component" value="Unassembled WGS sequence"/>
</dbReference>
<dbReference type="SUPFAM" id="SSF49384">
    <property type="entry name" value="Carbohydrate-binding domain"/>
    <property type="match status" value="1"/>
</dbReference>
<dbReference type="GO" id="GO:0030246">
    <property type="term" value="F:carbohydrate binding"/>
    <property type="evidence" value="ECO:0007669"/>
    <property type="project" value="InterPro"/>
</dbReference>
<protein>
    <submittedName>
        <fullName evidence="4">Cohesin domain-containing protein</fullName>
    </submittedName>
</protein>
<comment type="caution">
    <text evidence="4">The sequence shown here is derived from an EMBL/GenBank/DDBJ whole genome shotgun (WGS) entry which is preliminary data.</text>
</comment>
<reference evidence="4" key="1">
    <citation type="submission" date="2022-02" db="EMBL/GenBank/DDBJ databases">
        <authorList>
            <person name="Leng L."/>
        </authorList>
    </citation>
    <scope>NUCLEOTIDE SEQUENCE</scope>
    <source>
        <strain evidence="4">JI</strain>
    </source>
</reference>